<evidence type="ECO:0000313" key="4">
    <source>
        <dbReference type="WBParaSite" id="SSLN_0000571701-mRNA-1"/>
    </source>
</evidence>
<evidence type="ECO:0000313" key="2">
    <source>
        <dbReference type="EMBL" id="VDL91923.1"/>
    </source>
</evidence>
<dbReference type="Proteomes" id="UP000275846">
    <property type="component" value="Unassembled WGS sequence"/>
</dbReference>
<feature type="compositionally biased region" description="Polar residues" evidence="1">
    <location>
        <begin position="80"/>
        <end position="92"/>
    </location>
</feature>
<proteinExistence type="predicted"/>
<gene>
    <name evidence="2" type="ORF">SSLN_LOCUS5538</name>
</gene>
<reference evidence="4" key="1">
    <citation type="submission" date="2016-06" db="UniProtKB">
        <authorList>
            <consortium name="WormBaseParasite"/>
        </authorList>
    </citation>
    <scope>IDENTIFICATION</scope>
</reference>
<name>A0A183SMU0_SCHSO</name>
<dbReference type="WBParaSite" id="SSLN_0000571701-mRNA-1">
    <property type="protein sequence ID" value="SSLN_0000571701-mRNA-1"/>
    <property type="gene ID" value="SSLN_0000571701"/>
</dbReference>
<organism evidence="4">
    <name type="scientific">Schistocephalus solidus</name>
    <name type="common">Tapeworm</name>
    <dbReference type="NCBI Taxonomy" id="70667"/>
    <lineage>
        <taxon>Eukaryota</taxon>
        <taxon>Metazoa</taxon>
        <taxon>Spiralia</taxon>
        <taxon>Lophotrochozoa</taxon>
        <taxon>Platyhelminthes</taxon>
        <taxon>Cestoda</taxon>
        <taxon>Eucestoda</taxon>
        <taxon>Diphyllobothriidea</taxon>
        <taxon>Diphyllobothriidae</taxon>
        <taxon>Schistocephalus</taxon>
    </lineage>
</organism>
<evidence type="ECO:0000313" key="3">
    <source>
        <dbReference type="Proteomes" id="UP000275846"/>
    </source>
</evidence>
<keyword evidence="3" id="KW-1185">Reference proteome</keyword>
<protein>
    <submittedName>
        <fullName evidence="4">Secreted protein</fullName>
    </submittedName>
</protein>
<sequence length="104" mass="10883">MQLSHMTSSGCSSQQSFPNTAFLLLGKVCLLSPLTHSAIVDDTLSAEELFVGEVGGRANCCAPPEVEIQTSSFTSFLQGISGGTRESVNSRIPSKGGVKEDNCS</sequence>
<dbReference type="AlphaFoldDB" id="A0A183SMU0"/>
<feature type="region of interest" description="Disordered" evidence="1">
    <location>
        <begin position="80"/>
        <end position="104"/>
    </location>
</feature>
<dbReference type="EMBL" id="UYSU01033295">
    <property type="protein sequence ID" value="VDL91923.1"/>
    <property type="molecule type" value="Genomic_DNA"/>
</dbReference>
<accession>A0A183SMU0</accession>
<evidence type="ECO:0000256" key="1">
    <source>
        <dbReference type="SAM" id="MobiDB-lite"/>
    </source>
</evidence>
<reference evidence="2 3" key="2">
    <citation type="submission" date="2018-11" db="EMBL/GenBank/DDBJ databases">
        <authorList>
            <consortium name="Pathogen Informatics"/>
        </authorList>
    </citation>
    <scope>NUCLEOTIDE SEQUENCE [LARGE SCALE GENOMIC DNA]</scope>
    <source>
        <strain evidence="2 3">NST_G2</strain>
    </source>
</reference>